<gene>
    <name evidence="8" type="ORF">IAA66_06265</name>
</gene>
<evidence type="ECO:0000313" key="8">
    <source>
        <dbReference type="EMBL" id="HIQ63177.1"/>
    </source>
</evidence>
<evidence type="ECO:0000313" key="9">
    <source>
        <dbReference type="Proteomes" id="UP000886819"/>
    </source>
</evidence>
<keyword evidence="1" id="KW-0949">S-adenosyl-L-methionine</keyword>
<dbReference type="GO" id="GO:0051536">
    <property type="term" value="F:iron-sulfur cluster binding"/>
    <property type="evidence" value="ECO:0007669"/>
    <property type="project" value="UniProtKB-KW"/>
</dbReference>
<dbReference type="InterPro" id="IPR007197">
    <property type="entry name" value="rSAM"/>
</dbReference>
<sequence>MPPLSLLVKPVSGLCNMRCPYCFYADEMRRREVALRGPMTPDTAEKIVRRAFAFADGEVAFAFQGGEPTLAGAAFYRQWLRLEARHNARRLRVRHTLQTNGLQISEELLEVFVQGRFLLGVSLDGTKALHDARRRARRNMRGRRSDRPSNRAKNACASRRIGV</sequence>
<evidence type="ECO:0000259" key="7">
    <source>
        <dbReference type="PROSITE" id="PS51918"/>
    </source>
</evidence>
<evidence type="ECO:0000256" key="1">
    <source>
        <dbReference type="ARBA" id="ARBA00022691"/>
    </source>
</evidence>
<dbReference type="PROSITE" id="PS51918">
    <property type="entry name" value="RADICAL_SAM"/>
    <property type="match status" value="1"/>
</dbReference>
<keyword evidence="2" id="KW-0479">Metal-binding</keyword>
<dbReference type="GO" id="GO:0016491">
    <property type="term" value="F:oxidoreductase activity"/>
    <property type="evidence" value="ECO:0007669"/>
    <property type="project" value="InterPro"/>
</dbReference>
<dbReference type="InterPro" id="IPR058240">
    <property type="entry name" value="rSAM_sf"/>
</dbReference>
<protein>
    <submittedName>
        <fullName evidence="8">Radical SAM protein</fullName>
    </submittedName>
</protein>
<dbReference type="InterPro" id="IPR013785">
    <property type="entry name" value="Aldolase_TIM"/>
</dbReference>
<evidence type="ECO:0000256" key="4">
    <source>
        <dbReference type="ARBA" id="ARBA00023014"/>
    </source>
</evidence>
<dbReference type="SUPFAM" id="SSF102114">
    <property type="entry name" value="Radical SAM enzymes"/>
    <property type="match status" value="1"/>
</dbReference>
<feature type="domain" description="Radical SAM core" evidence="7">
    <location>
        <begin position="1"/>
        <end position="163"/>
    </location>
</feature>
<proteinExistence type="inferred from homology"/>
<dbReference type="PANTHER" id="PTHR43273">
    <property type="entry name" value="ANAEROBIC SULFATASE-MATURATING ENZYME HOMOLOG ASLB-RELATED"/>
    <property type="match status" value="1"/>
</dbReference>
<accession>A0A9D0YWC0</accession>
<evidence type="ECO:0000256" key="5">
    <source>
        <dbReference type="ARBA" id="ARBA00023601"/>
    </source>
</evidence>
<reference evidence="8" key="1">
    <citation type="submission" date="2020-10" db="EMBL/GenBank/DDBJ databases">
        <authorList>
            <person name="Gilroy R."/>
        </authorList>
    </citation>
    <scope>NUCLEOTIDE SEQUENCE</scope>
    <source>
        <strain evidence="8">ChiHile30-977</strain>
    </source>
</reference>
<evidence type="ECO:0000256" key="6">
    <source>
        <dbReference type="SAM" id="MobiDB-lite"/>
    </source>
</evidence>
<dbReference type="Pfam" id="PF04055">
    <property type="entry name" value="Radical_SAM"/>
    <property type="match status" value="1"/>
</dbReference>
<dbReference type="CDD" id="cd01335">
    <property type="entry name" value="Radical_SAM"/>
    <property type="match status" value="1"/>
</dbReference>
<dbReference type="Proteomes" id="UP000886819">
    <property type="component" value="Unassembled WGS sequence"/>
</dbReference>
<keyword evidence="4" id="KW-0411">Iron-sulfur</keyword>
<dbReference type="SFLD" id="SFLDS00029">
    <property type="entry name" value="Radical_SAM"/>
    <property type="match status" value="1"/>
</dbReference>
<dbReference type="InterPro" id="IPR023867">
    <property type="entry name" value="Sulphatase_maturase_rSAM"/>
</dbReference>
<reference evidence="8" key="2">
    <citation type="journal article" date="2021" name="PeerJ">
        <title>Extensive microbial diversity within the chicken gut microbiome revealed by metagenomics and culture.</title>
        <authorList>
            <person name="Gilroy R."/>
            <person name="Ravi A."/>
            <person name="Getino M."/>
            <person name="Pursley I."/>
            <person name="Horton D.L."/>
            <person name="Alikhan N.F."/>
            <person name="Baker D."/>
            <person name="Gharbi K."/>
            <person name="Hall N."/>
            <person name="Watson M."/>
            <person name="Adriaenssens E.M."/>
            <person name="Foster-Nyarko E."/>
            <person name="Jarju S."/>
            <person name="Secka A."/>
            <person name="Antonio M."/>
            <person name="Oren A."/>
            <person name="Chaudhuri R.R."/>
            <person name="La Ragione R."/>
            <person name="Hildebrand F."/>
            <person name="Pallen M.J."/>
        </authorList>
    </citation>
    <scope>NUCLEOTIDE SEQUENCE</scope>
    <source>
        <strain evidence="8">ChiHile30-977</strain>
    </source>
</reference>
<name>A0A9D0YWC0_9FIRM</name>
<evidence type="ECO:0000256" key="3">
    <source>
        <dbReference type="ARBA" id="ARBA00023004"/>
    </source>
</evidence>
<dbReference type="EMBL" id="DVFI01000092">
    <property type="protein sequence ID" value="HIQ63177.1"/>
    <property type="molecule type" value="Genomic_DNA"/>
</dbReference>
<organism evidence="8 9">
    <name type="scientific">Candidatus Avichristensenella intestinipullorum</name>
    <dbReference type="NCBI Taxonomy" id="2840693"/>
    <lineage>
        <taxon>Bacteria</taxon>
        <taxon>Bacillati</taxon>
        <taxon>Bacillota</taxon>
        <taxon>Clostridia</taxon>
        <taxon>Candidatus Avichristensenella</taxon>
    </lineage>
</organism>
<keyword evidence="3" id="KW-0408">Iron</keyword>
<evidence type="ECO:0000256" key="2">
    <source>
        <dbReference type="ARBA" id="ARBA00022723"/>
    </source>
</evidence>
<feature type="region of interest" description="Disordered" evidence="6">
    <location>
        <begin position="135"/>
        <end position="163"/>
    </location>
</feature>
<comment type="similarity">
    <text evidence="5">Belongs to the radical SAM superfamily. Anaerobic sulfatase-maturating enzyme family.</text>
</comment>
<comment type="caution">
    <text evidence="8">The sequence shown here is derived from an EMBL/GenBank/DDBJ whole genome shotgun (WGS) entry which is preliminary data.</text>
</comment>
<dbReference type="SFLD" id="SFLDG01067">
    <property type="entry name" value="SPASM/twitch_domain_containing"/>
    <property type="match status" value="1"/>
</dbReference>
<dbReference type="Gene3D" id="3.20.20.70">
    <property type="entry name" value="Aldolase class I"/>
    <property type="match status" value="1"/>
</dbReference>
<dbReference type="AlphaFoldDB" id="A0A9D0YWC0"/>
<dbReference type="PANTHER" id="PTHR43273:SF3">
    <property type="entry name" value="ANAEROBIC SULFATASE-MATURATING ENZYME HOMOLOG ASLB-RELATED"/>
    <property type="match status" value="1"/>
</dbReference>
<dbReference type="GO" id="GO:0046872">
    <property type="term" value="F:metal ion binding"/>
    <property type="evidence" value="ECO:0007669"/>
    <property type="project" value="UniProtKB-KW"/>
</dbReference>